<feature type="domain" description="DUF1468" evidence="3">
    <location>
        <begin position="32"/>
        <end position="169"/>
    </location>
</feature>
<keyword evidence="2" id="KW-0812">Transmembrane</keyword>
<accession>A0A1M7TT23</accession>
<feature type="compositionally biased region" description="Basic and acidic residues" evidence="1">
    <location>
        <begin position="1"/>
        <end position="12"/>
    </location>
</feature>
<gene>
    <name evidence="4" type="ORF">SAMN05216200_109118</name>
</gene>
<dbReference type="Proteomes" id="UP000184066">
    <property type="component" value="Unassembled WGS sequence"/>
</dbReference>
<dbReference type="Pfam" id="PF07331">
    <property type="entry name" value="TctB"/>
    <property type="match status" value="1"/>
</dbReference>
<dbReference type="OrthoDB" id="8907787at2"/>
<feature type="transmembrane region" description="Helical" evidence="2">
    <location>
        <begin position="102"/>
        <end position="121"/>
    </location>
</feature>
<protein>
    <submittedName>
        <fullName evidence="4">Tripartite tricarboxylate transporter TctB family protein</fullName>
    </submittedName>
</protein>
<evidence type="ECO:0000313" key="4">
    <source>
        <dbReference type="EMBL" id="SHN73865.1"/>
    </source>
</evidence>
<feature type="transmembrane region" description="Helical" evidence="2">
    <location>
        <begin position="61"/>
        <end position="81"/>
    </location>
</feature>
<keyword evidence="2" id="KW-0472">Membrane</keyword>
<keyword evidence="5" id="KW-1185">Reference proteome</keyword>
<proteinExistence type="predicted"/>
<evidence type="ECO:0000256" key="2">
    <source>
        <dbReference type="SAM" id="Phobius"/>
    </source>
</evidence>
<dbReference type="InterPro" id="IPR009936">
    <property type="entry name" value="DUF1468"/>
</dbReference>
<dbReference type="STRING" id="1189325.SAMN04488119_1094"/>
<name>A0A1M7TT23_9RHOB</name>
<sequence>MERIDPEHHDGTSHATPGGEPDRRRPGELGFAAFLLLTSLFLLVSAWGIENPFGPNGMSSPRALPVATTATMAVAAAIILARTARLPRDASETFARDILPARALLFVGLLAGYALLLRPVGFLPTSAIFLAVAIRHLERRSWGWTLAVSLGALLAIWLVFRIVFTVLMPAGIVPEAEIIQFFRALAKGAVG</sequence>
<dbReference type="RefSeq" id="WP_072748060.1">
    <property type="nucleotide sequence ID" value="NZ_FOHL01000009.1"/>
</dbReference>
<evidence type="ECO:0000259" key="3">
    <source>
        <dbReference type="Pfam" id="PF07331"/>
    </source>
</evidence>
<evidence type="ECO:0000313" key="5">
    <source>
        <dbReference type="Proteomes" id="UP000184066"/>
    </source>
</evidence>
<evidence type="ECO:0000256" key="1">
    <source>
        <dbReference type="SAM" id="MobiDB-lite"/>
    </source>
</evidence>
<organism evidence="4 5">
    <name type="scientific">Oceanicella actignis</name>
    <dbReference type="NCBI Taxonomy" id="1189325"/>
    <lineage>
        <taxon>Bacteria</taxon>
        <taxon>Pseudomonadati</taxon>
        <taxon>Pseudomonadota</taxon>
        <taxon>Alphaproteobacteria</taxon>
        <taxon>Rhodobacterales</taxon>
        <taxon>Paracoccaceae</taxon>
        <taxon>Oceanicella</taxon>
    </lineage>
</organism>
<feature type="transmembrane region" description="Helical" evidence="2">
    <location>
        <begin position="141"/>
        <end position="160"/>
    </location>
</feature>
<reference evidence="4 5" key="1">
    <citation type="submission" date="2016-12" db="EMBL/GenBank/DDBJ databases">
        <authorList>
            <person name="Song W.-J."/>
            <person name="Kurnit D.M."/>
        </authorList>
    </citation>
    <scope>NUCLEOTIDE SEQUENCE [LARGE SCALE GENOMIC DNA]</scope>
    <source>
        <strain evidence="4 5">CGMCC 1.10808</strain>
    </source>
</reference>
<feature type="transmembrane region" description="Helical" evidence="2">
    <location>
        <begin position="29"/>
        <end position="49"/>
    </location>
</feature>
<feature type="region of interest" description="Disordered" evidence="1">
    <location>
        <begin position="1"/>
        <end position="24"/>
    </location>
</feature>
<keyword evidence="2" id="KW-1133">Transmembrane helix</keyword>
<dbReference type="EMBL" id="FRDL01000009">
    <property type="protein sequence ID" value="SHN73865.1"/>
    <property type="molecule type" value="Genomic_DNA"/>
</dbReference>
<dbReference type="AlphaFoldDB" id="A0A1M7TT23"/>